<evidence type="ECO:0000313" key="3">
    <source>
        <dbReference type="EMBL" id="EFC95424.1"/>
    </source>
</evidence>
<evidence type="ECO:0000259" key="2">
    <source>
        <dbReference type="Pfam" id="PF17761"/>
    </source>
</evidence>
<protein>
    <recommendedName>
        <fullName evidence="5">YhcG PDDEXK nuclease domain-containing protein</fullName>
    </recommendedName>
</protein>
<comment type="caution">
    <text evidence="3">The sequence shown here is derived from an EMBL/GenBank/DDBJ whole genome shotgun (WGS) entry which is preliminary data.</text>
</comment>
<dbReference type="Pfam" id="PF17761">
    <property type="entry name" value="DUF1016_N"/>
    <property type="match status" value="1"/>
</dbReference>
<dbReference type="InterPro" id="IPR011856">
    <property type="entry name" value="tRNA_endonuc-like_dom_sf"/>
</dbReference>
<dbReference type="Gene3D" id="3.40.1350.10">
    <property type="match status" value="1"/>
</dbReference>
<dbReference type="Pfam" id="PF06250">
    <property type="entry name" value="YhcG_C"/>
    <property type="match status" value="1"/>
</dbReference>
<feature type="domain" description="YhcG N-terminal" evidence="2">
    <location>
        <begin position="21"/>
        <end position="171"/>
    </location>
</feature>
<proteinExistence type="predicted"/>
<dbReference type="PANTHER" id="PTHR30547:SF5">
    <property type="entry name" value="NUCLEASE YHCG-RELATED"/>
    <property type="match status" value="1"/>
</dbReference>
<evidence type="ECO:0000259" key="1">
    <source>
        <dbReference type="Pfam" id="PF06250"/>
    </source>
</evidence>
<dbReference type="InterPro" id="IPR009362">
    <property type="entry name" value="YhcG_C"/>
</dbReference>
<dbReference type="EMBL" id="ACIO01000755">
    <property type="protein sequence ID" value="EFC95424.1"/>
    <property type="molecule type" value="Genomic_DNA"/>
</dbReference>
<dbReference type="HOGENOM" id="CLU_046640_1_1_9"/>
<dbReference type="Proteomes" id="UP000004968">
    <property type="component" value="Unassembled WGS sequence"/>
</dbReference>
<reference evidence="3 4" key="1">
    <citation type="submission" date="2010-01" db="EMBL/GenBank/DDBJ databases">
        <authorList>
            <person name="Weinstock G."/>
            <person name="Sodergren E."/>
            <person name="Clifton S."/>
            <person name="Fulton L."/>
            <person name="Fulton B."/>
            <person name="Courtney L."/>
            <person name="Fronick C."/>
            <person name="Harrison M."/>
            <person name="Strong C."/>
            <person name="Farmer C."/>
            <person name="Delahaunty K."/>
            <person name="Markovic C."/>
            <person name="Hall O."/>
            <person name="Minx P."/>
            <person name="Tomlinson C."/>
            <person name="Mitreva M."/>
            <person name="Nelson J."/>
            <person name="Hou S."/>
            <person name="Wollam A."/>
            <person name="Pepin K.H."/>
            <person name="Johnson M."/>
            <person name="Bhonagiri V."/>
            <person name="Nash W.E."/>
            <person name="Warren W."/>
            <person name="Chinwalla A."/>
            <person name="Mardis E.R."/>
            <person name="Wilson R.K."/>
        </authorList>
    </citation>
    <scope>NUCLEOTIDE SEQUENCE [LARGE SCALE GENOMIC DNA]</scope>
    <source>
        <strain evidence="3 4">DSM 13479</strain>
    </source>
</reference>
<evidence type="ECO:0000313" key="4">
    <source>
        <dbReference type="Proteomes" id="UP000004968"/>
    </source>
</evidence>
<dbReference type="InterPro" id="IPR041527">
    <property type="entry name" value="YhcG_N"/>
</dbReference>
<dbReference type="GO" id="GO:0003676">
    <property type="term" value="F:nucleic acid binding"/>
    <property type="evidence" value="ECO:0007669"/>
    <property type="project" value="InterPro"/>
</dbReference>
<organism evidence="3 4">
    <name type="scientific">Hungatella hathewayi DSM 13479</name>
    <dbReference type="NCBI Taxonomy" id="566550"/>
    <lineage>
        <taxon>Bacteria</taxon>
        <taxon>Bacillati</taxon>
        <taxon>Bacillota</taxon>
        <taxon>Clostridia</taxon>
        <taxon>Lachnospirales</taxon>
        <taxon>Lachnospiraceae</taxon>
        <taxon>Hungatella</taxon>
    </lineage>
</organism>
<evidence type="ECO:0008006" key="5">
    <source>
        <dbReference type="Google" id="ProtNLM"/>
    </source>
</evidence>
<sequence>MIGLNGGKSMEELRTQFLNQIDNLLQNARNSVKTAVNLTMVYTYYDIGRMIIEEEQNGVNRAEYGKYILNQLSVYLTDKFGKGFSVTNLKQMRQFYMIYSHDKIGQTLSDQSKELSSVEPKRKFVLSWSHYLQLMRITNANERHFYEIEAMKNGWSLSELKRQFNSSLYERLALSKDKKAVARLAAEGQVVESPQDLIKDPYILEFLGVPELPEYSETELESKIIDNLQKFLLELGTGFAFVGRQVRFTFDEEHFRVDLVFFNRLLRCFVLFDLKIGELKHQDIGQMQMYVNYYDRKVKLPEENQTIGIILCKDKKQSIVEMTLPESNNQIFASKYETILPSKEDLKRLLEQQS</sequence>
<gene>
    <name evidence="3" type="ORF">CLOSTHATH_06388</name>
</gene>
<dbReference type="AlphaFoldDB" id="D3ARY2"/>
<dbReference type="PANTHER" id="PTHR30547">
    <property type="entry name" value="UNCHARACTERIZED PROTEIN YHCG-RELATED"/>
    <property type="match status" value="1"/>
</dbReference>
<dbReference type="InterPro" id="IPR053148">
    <property type="entry name" value="PD-DEXK-like_domain"/>
</dbReference>
<feature type="domain" description="YhcG PDDEXK nuclease" evidence="1">
    <location>
        <begin position="196"/>
        <end position="348"/>
    </location>
</feature>
<name>D3ARY2_9FIRM</name>
<accession>D3ARY2</accession>